<evidence type="ECO:0000256" key="4">
    <source>
        <dbReference type="ARBA" id="ARBA00023002"/>
    </source>
</evidence>
<evidence type="ECO:0000256" key="2">
    <source>
        <dbReference type="ARBA" id="ARBA00022785"/>
    </source>
</evidence>
<proteinExistence type="predicted"/>
<dbReference type="SUPFAM" id="SSF55620">
    <property type="entry name" value="Tetrahydrobiopterin biosynthesis enzymes-like"/>
    <property type="match status" value="1"/>
</dbReference>
<gene>
    <name evidence="6" type="primary">queF</name>
    <name evidence="6" type="ORF">CNF02_13155</name>
</gene>
<organism evidence="6 7">
    <name type="scientific">OM182 bacterium MED-G28</name>
    <dbReference type="NCBI Taxonomy" id="1986256"/>
    <lineage>
        <taxon>Bacteria</taxon>
        <taxon>Pseudomonadati</taxon>
        <taxon>Pseudomonadota</taxon>
        <taxon>Gammaproteobacteria</taxon>
        <taxon>OMG group</taxon>
        <taxon>OM182 clade</taxon>
    </lineage>
</organism>
<dbReference type="PANTHER" id="PTHR34354">
    <property type="entry name" value="NADPH-DEPENDENT 7-CYANO-7-DEAZAGUANINE REDUCTASE"/>
    <property type="match status" value="1"/>
</dbReference>
<evidence type="ECO:0000259" key="5">
    <source>
        <dbReference type="Pfam" id="PF14819"/>
    </source>
</evidence>
<dbReference type="InterPro" id="IPR016428">
    <property type="entry name" value="QueF_type2"/>
</dbReference>
<dbReference type="GO" id="GO:0005737">
    <property type="term" value="C:cytoplasm"/>
    <property type="evidence" value="ECO:0007669"/>
    <property type="project" value="InterPro"/>
</dbReference>
<feature type="domain" description="NADPH-dependent 7-cyano-7-deazaguanine reductase N-terminal" evidence="5">
    <location>
        <begin position="12"/>
        <end position="120"/>
    </location>
</feature>
<protein>
    <submittedName>
        <fullName evidence="6">NADPH-dependent 7-cyano-7-deazaguanine reductase QueF</fullName>
    </submittedName>
</protein>
<dbReference type="NCBIfam" id="TIGR03138">
    <property type="entry name" value="QueF"/>
    <property type="match status" value="1"/>
</dbReference>
<evidence type="ECO:0000256" key="1">
    <source>
        <dbReference type="ARBA" id="ARBA00022490"/>
    </source>
</evidence>
<sequence length="272" mass="31044">MSKNPLGESTAYPLQYEPDILHQIPRLPARLLLDIDKKIKMHGFDHWHAYEISWLDSNRKPNVGIGEFFFSAESKNIIESKSLKLYLNSLNNEIFLGVSDVQQRIRDDLSKISHSDVKVLIFSAGESESGELIKRPGSSIDKESISIKGDGPDESLLKTCGDLVFDEELYSDLFRSNCPVTSQPDWASFQVKYSGPKIDPASLLDYLCSYRNHQGYHEECCERIFHDISLICRPKELNLSLNFLRRGGLDINVYRSSQTITSDIVLPRMKRQ</sequence>
<dbReference type="InterPro" id="IPR029500">
    <property type="entry name" value="QueF"/>
</dbReference>
<reference evidence="6 7" key="1">
    <citation type="submission" date="2017-08" db="EMBL/GenBank/DDBJ databases">
        <title>Fine stratification of microbial communities through a metagenomic profile of the photic zone.</title>
        <authorList>
            <person name="Haro-Moreno J.M."/>
            <person name="Lopez-Perez M."/>
            <person name="De La Torre J."/>
            <person name="Picazo A."/>
            <person name="Camacho A."/>
            <person name="Rodriguez-Valera F."/>
        </authorList>
    </citation>
    <scope>NUCLEOTIDE SEQUENCE [LARGE SCALE GENOMIC DNA]</scope>
    <source>
        <strain evidence="6">MED-G28</strain>
    </source>
</reference>
<dbReference type="Pfam" id="PF14819">
    <property type="entry name" value="QueF_N"/>
    <property type="match status" value="1"/>
</dbReference>
<keyword evidence="4" id="KW-0560">Oxidoreductase</keyword>
<dbReference type="Pfam" id="PF14489">
    <property type="entry name" value="QueF"/>
    <property type="match status" value="1"/>
</dbReference>
<dbReference type="Gene3D" id="3.30.1130.10">
    <property type="match status" value="2"/>
</dbReference>
<accession>A0A2A5W6M1</accession>
<dbReference type="InterPro" id="IPR029139">
    <property type="entry name" value="QueF_N"/>
</dbReference>
<dbReference type="Proteomes" id="UP000219329">
    <property type="component" value="Unassembled WGS sequence"/>
</dbReference>
<keyword evidence="2" id="KW-0671">Queuosine biosynthesis</keyword>
<dbReference type="InterPro" id="IPR050084">
    <property type="entry name" value="NADPH_dep_7-cyano-7-deazaG_red"/>
</dbReference>
<keyword evidence="1" id="KW-0963">Cytoplasm</keyword>
<name>A0A2A5W6M1_9GAMM</name>
<comment type="caution">
    <text evidence="6">The sequence shown here is derived from an EMBL/GenBank/DDBJ whole genome shotgun (WGS) entry which is preliminary data.</text>
</comment>
<dbReference type="PANTHER" id="PTHR34354:SF1">
    <property type="entry name" value="NADPH-DEPENDENT 7-CYANO-7-DEAZAGUANINE REDUCTASE"/>
    <property type="match status" value="1"/>
</dbReference>
<dbReference type="GO" id="GO:0033739">
    <property type="term" value="F:preQ1 synthase activity"/>
    <property type="evidence" value="ECO:0007669"/>
    <property type="project" value="InterPro"/>
</dbReference>
<dbReference type="GO" id="GO:0008616">
    <property type="term" value="P:tRNA queuosine(34) biosynthetic process"/>
    <property type="evidence" value="ECO:0007669"/>
    <property type="project" value="UniProtKB-KW"/>
</dbReference>
<dbReference type="AlphaFoldDB" id="A0A2A5W6M1"/>
<dbReference type="InterPro" id="IPR043133">
    <property type="entry name" value="GTP-CH-I_C/QueF"/>
</dbReference>
<keyword evidence="3" id="KW-0521">NADP</keyword>
<dbReference type="EMBL" id="NTJZ01000025">
    <property type="protein sequence ID" value="PDH31806.1"/>
    <property type="molecule type" value="Genomic_DNA"/>
</dbReference>
<evidence type="ECO:0000313" key="6">
    <source>
        <dbReference type="EMBL" id="PDH31806.1"/>
    </source>
</evidence>
<evidence type="ECO:0000313" key="7">
    <source>
        <dbReference type="Proteomes" id="UP000219329"/>
    </source>
</evidence>
<evidence type="ECO:0000256" key="3">
    <source>
        <dbReference type="ARBA" id="ARBA00022857"/>
    </source>
</evidence>